<organism evidence="6 7">
    <name type="scientific">Segatella cerevisiae</name>
    <dbReference type="NCBI Taxonomy" id="2053716"/>
    <lineage>
        <taxon>Bacteria</taxon>
        <taxon>Pseudomonadati</taxon>
        <taxon>Bacteroidota</taxon>
        <taxon>Bacteroidia</taxon>
        <taxon>Bacteroidales</taxon>
        <taxon>Prevotellaceae</taxon>
        <taxon>Segatella</taxon>
    </lineage>
</organism>
<proteinExistence type="inferred from homology"/>
<comment type="catalytic activity">
    <reaction evidence="4">
        <text>2 cob(II)yrinate a,c diamide + reduced [electron-transfer flavoprotein] + 2 ATP = 2 adenosylcob(III)yrinate a,c-diamide + 2 triphosphate + oxidized [electron-transfer flavoprotein] + 3 H(+)</text>
        <dbReference type="Rhea" id="RHEA:11528"/>
        <dbReference type="Rhea" id="RHEA-COMP:10685"/>
        <dbReference type="Rhea" id="RHEA-COMP:10686"/>
        <dbReference type="ChEBI" id="CHEBI:15378"/>
        <dbReference type="ChEBI" id="CHEBI:18036"/>
        <dbReference type="ChEBI" id="CHEBI:30616"/>
        <dbReference type="ChEBI" id="CHEBI:57692"/>
        <dbReference type="ChEBI" id="CHEBI:58307"/>
        <dbReference type="ChEBI" id="CHEBI:58503"/>
        <dbReference type="ChEBI" id="CHEBI:58537"/>
        <dbReference type="EC" id="2.5.1.17"/>
    </reaction>
</comment>
<evidence type="ECO:0000313" key="6">
    <source>
        <dbReference type="EMBL" id="MCO6025371.1"/>
    </source>
</evidence>
<dbReference type="PANTHER" id="PTHR12213">
    <property type="entry name" value="CORRINOID ADENOSYLTRANSFERASE"/>
    <property type="match status" value="1"/>
</dbReference>
<sequence>MVKIYTKGGDKGNTSLRQGERVAKDDIRIETNGEMDELDSFIGIVVALLKDGDPLIDQLQAVQVHLKQIMSMVALPQNGKVKAIRLKDDTEDLEHRIDELSGDKKFDFVLPGGDLLSACLHLARSKTRTCERRLWTLNRSYPVDAEILKYMNRLSDYFFALATNKK</sequence>
<dbReference type="NCBIfam" id="TIGR00636">
    <property type="entry name" value="PduO_Nterm"/>
    <property type="match status" value="1"/>
</dbReference>
<comment type="caution">
    <text evidence="6">The sequence shown here is derived from an EMBL/GenBank/DDBJ whole genome shotgun (WGS) entry which is preliminary data.</text>
</comment>
<dbReference type="SUPFAM" id="SSF89028">
    <property type="entry name" value="Cobalamin adenosyltransferase-like"/>
    <property type="match status" value="1"/>
</dbReference>
<evidence type="ECO:0000313" key="7">
    <source>
        <dbReference type="Proteomes" id="UP001204015"/>
    </source>
</evidence>
<evidence type="ECO:0000256" key="4">
    <source>
        <dbReference type="RuleBase" id="RU366026"/>
    </source>
</evidence>
<protein>
    <recommendedName>
        <fullName evidence="4">Corrinoid adenosyltransferase</fullName>
        <ecNumber evidence="4">2.5.1.17</ecNumber>
    </recommendedName>
    <alternativeName>
        <fullName evidence="4">Cob(II)alamin adenosyltransferase</fullName>
    </alternativeName>
    <alternativeName>
        <fullName evidence="4">Cob(II)yrinic acid a,c-diamide adenosyltransferase</fullName>
    </alternativeName>
    <alternativeName>
        <fullName evidence="4">Cobinamide/cobalamin adenosyltransferase</fullName>
    </alternativeName>
</protein>
<evidence type="ECO:0000259" key="5">
    <source>
        <dbReference type="Pfam" id="PF01923"/>
    </source>
</evidence>
<comment type="similarity">
    <text evidence="4">Belongs to the Cob(I)alamin adenosyltransferase family.</text>
</comment>
<dbReference type="PANTHER" id="PTHR12213:SF0">
    <property type="entry name" value="CORRINOID ADENOSYLTRANSFERASE MMAB"/>
    <property type="match status" value="1"/>
</dbReference>
<dbReference type="RefSeq" id="WP_252760730.1">
    <property type="nucleotide sequence ID" value="NZ_JAMXLY010000016.1"/>
</dbReference>
<dbReference type="EC" id="2.5.1.17" evidence="4"/>
<keyword evidence="4" id="KW-0169">Cobalamin biosynthesis</keyword>
<keyword evidence="1 4" id="KW-0808">Transferase</keyword>
<dbReference type="GO" id="GO:0008817">
    <property type="term" value="F:corrinoid adenosyltransferase activity"/>
    <property type="evidence" value="ECO:0007669"/>
    <property type="project" value="UniProtKB-EC"/>
</dbReference>
<evidence type="ECO:0000256" key="3">
    <source>
        <dbReference type="ARBA" id="ARBA00022840"/>
    </source>
</evidence>
<dbReference type="InterPro" id="IPR036451">
    <property type="entry name" value="CblAdoTrfase-like_sf"/>
</dbReference>
<evidence type="ECO:0000256" key="2">
    <source>
        <dbReference type="ARBA" id="ARBA00022741"/>
    </source>
</evidence>
<dbReference type="Gene3D" id="1.20.1200.10">
    <property type="entry name" value="Cobalamin adenosyltransferase-like"/>
    <property type="match status" value="1"/>
</dbReference>
<dbReference type="InterPro" id="IPR029499">
    <property type="entry name" value="PduO-typ"/>
</dbReference>
<keyword evidence="2 4" id="KW-0547">Nucleotide-binding</keyword>
<dbReference type="InterPro" id="IPR016030">
    <property type="entry name" value="CblAdoTrfase-like"/>
</dbReference>
<name>A0ABT1BWB1_9BACT</name>
<evidence type="ECO:0000256" key="1">
    <source>
        <dbReference type="ARBA" id="ARBA00022679"/>
    </source>
</evidence>
<dbReference type="Pfam" id="PF01923">
    <property type="entry name" value="Cob_adeno_trans"/>
    <property type="match status" value="1"/>
</dbReference>
<keyword evidence="3 4" id="KW-0067">ATP-binding</keyword>
<dbReference type="Proteomes" id="UP001204015">
    <property type="component" value="Unassembled WGS sequence"/>
</dbReference>
<reference evidence="6 7" key="1">
    <citation type="submission" date="2022-06" db="EMBL/GenBank/DDBJ databases">
        <title>A taxonomic note on the genus Prevotella: Description of four novel genera and emended description of the genera Hallella and Xylanibacter.</title>
        <authorList>
            <person name="Hitch T.C.A."/>
        </authorList>
    </citation>
    <scope>NUCLEOTIDE SEQUENCE [LARGE SCALE GENOMIC DNA]</scope>
    <source>
        <strain evidence="6 7">DSM 100619</strain>
    </source>
</reference>
<comment type="catalytic activity">
    <reaction evidence="4">
        <text>2 cob(II)alamin + reduced [electron-transfer flavoprotein] + 2 ATP = 2 adenosylcob(III)alamin + 2 triphosphate + oxidized [electron-transfer flavoprotein] + 3 H(+)</text>
        <dbReference type="Rhea" id="RHEA:28671"/>
        <dbReference type="Rhea" id="RHEA-COMP:10685"/>
        <dbReference type="Rhea" id="RHEA-COMP:10686"/>
        <dbReference type="ChEBI" id="CHEBI:15378"/>
        <dbReference type="ChEBI" id="CHEBI:16304"/>
        <dbReference type="ChEBI" id="CHEBI:18036"/>
        <dbReference type="ChEBI" id="CHEBI:18408"/>
        <dbReference type="ChEBI" id="CHEBI:30616"/>
        <dbReference type="ChEBI" id="CHEBI:57692"/>
        <dbReference type="ChEBI" id="CHEBI:58307"/>
        <dbReference type="EC" id="2.5.1.17"/>
    </reaction>
</comment>
<gene>
    <name evidence="6" type="ORF">NG821_05870</name>
</gene>
<dbReference type="EMBL" id="JAMXLY010000016">
    <property type="protein sequence ID" value="MCO6025371.1"/>
    <property type="molecule type" value="Genomic_DNA"/>
</dbReference>
<feature type="domain" description="Cobalamin adenosyltransferase-like" evidence="5">
    <location>
        <begin position="4"/>
        <end position="162"/>
    </location>
</feature>
<accession>A0ABT1BWB1</accession>
<comment type="pathway">
    <text evidence="4">Cofactor biosynthesis; adenosylcobalamin biosynthesis; adenosylcobalamin from cob(II)yrinate a,c-diamide: step 2/7.</text>
</comment>
<keyword evidence="7" id="KW-1185">Reference proteome</keyword>